<feature type="transmembrane region" description="Helical" evidence="8">
    <location>
        <begin position="67"/>
        <end position="92"/>
    </location>
</feature>
<dbReference type="PANTHER" id="PTHR36838">
    <property type="entry name" value="AUXIN EFFLUX CARRIER FAMILY PROTEIN"/>
    <property type="match status" value="1"/>
</dbReference>
<comment type="caution">
    <text evidence="9">The sequence shown here is derived from an EMBL/GenBank/DDBJ whole genome shotgun (WGS) entry which is preliminary data.</text>
</comment>
<feature type="transmembrane region" description="Helical" evidence="8">
    <location>
        <begin position="229"/>
        <end position="252"/>
    </location>
</feature>
<evidence type="ECO:0000313" key="9">
    <source>
        <dbReference type="EMBL" id="MFC4804922.1"/>
    </source>
</evidence>
<keyword evidence="6 8" id="KW-1133">Transmembrane helix</keyword>
<feature type="transmembrane region" description="Helical" evidence="8">
    <location>
        <begin position="104"/>
        <end position="122"/>
    </location>
</feature>
<evidence type="ECO:0000256" key="5">
    <source>
        <dbReference type="ARBA" id="ARBA00022692"/>
    </source>
</evidence>
<protein>
    <submittedName>
        <fullName evidence="9">AEC family transporter</fullName>
    </submittedName>
</protein>
<feature type="transmembrane region" description="Helical" evidence="8">
    <location>
        <begin position="36"/>
        <end position="55"/>
    </location>
</feature>
<evidence type="ECO:0000256" key="2">
    <source>
        <dbReference type="ARBA" id="ARBA00010145"/>
    </source>
</evidence>
<feature type="transmembrane region" description="Helical" evidence="8">
    <location>
        <begin position="128"/>
        <end position="150"/>
    </location>
</feature>
<keyword evidence="5 8" id="KW-0812">Transmembrane</keyword>
<evidence type="ECO:0000256" key="1">
    <source>
        <dbReference type="ARBA" id="ARBA00004651"/>
    </source>
</evidence>
<feature type="transmembrane region" description="Helical" evidence="8">
    <location>
        <begin position="258"/>
        <end position="278"/>
    </location>
</feature>
<accession>A0ABV9QMJ2</accession>
<feature type="transmembrane region" description="Helical" evidence="8">
    <location>
        <begin position="198"/>
        <end position="217"/>
    </location>
</feature>
<evidence type="ECO:0000313" key="10">
    <source>
        <dbReference type="Proteomes" id="UP001595916"/>
    </source>
</evidence>
<evidence type="ECO:0000256" key="8">
    <source>
        <dbReference type="SAM" id="Phobius"/>
    </source>
</evidence>
<dbReference type="Gene3D" id="1.20.1530.20">
    <property type="match status" value="1"/>
</dbReference>
<keyword evidence="7 8" id="KW-0472">Membrane</keyword>
<dbReference type="RefSeq" id="WP_379788452.1">
    <property type="nucleotide sequence ID" value="NZ_JBHSHL010000025.1"/>
</dbReference>
<comment type="subcellular location">
    <subcellularLocation>
        <location evidence="1">Cell membrane</location>
        <topology evidence="1">Multi-pass membrane protein</topology>
    </subcellularLocation>
</comment>
<keyword evidence="3" id="KW-0813">Transport</keyword>
<comment type="similarity">
    <text evidence="2">Belongs to the auxin efflux carrier (TC 2.A.69) family.</text>
</comment>
<dbReference type="EMBL" id="JBHSHL010000025">
    <property type="protein sequence ID" value="MFC4804922.1"/>
    <property type="molecule type" value="Genomic_DNA"/>
</dbReference>
<reference evidence="10" key="1">
    <citation type="journal article" date="2019" name="Int. J. Syst. Evol. Microbiol.">
        <title>The Global Catalogue of Microorganisms (GCM) 10K type strain sequencing project: providing services to taxonomists for standard genome sequencing and annotation.</title>
        <authorList>
            <consortium name="The Broad Institute Genomics Platform"/>
            <consortium name="The Broad Institute Genome Sequencing Center for Infectious Disease"/>
            <person name="Wu L."/>
            <person name="Ma J."/>
        </authorList>
    </citation>
    <scope>NUCLEOTIDE SEQUENCE [LARGE SCALE GENOMIC DNA]</scope>
    <source>
        <strain evidence="10">CCUG 46385</strain>
    </source>
</reference>
<keyword evidence="4" id="KW-1003">Cell membrane</keyword>
<proteinExistence type="inferred from homology"/>
<dbReference type="Pfam" id="PF03547">
    <property type="entry name" value="Mem_trans"/>
    <property type="match status" value="1"/>
</dbReference>
<feature type="transmembrane region" description="Helical" evidence="8">
    <location>
        <begin position="6"/>
        <end position="24"/>
    </location>
</feature>
<evidence type="ECO:0000256" key="6">
    <source>
        <dbReference type="ARBA" id="ARBA00022989"/>
    </source>
</evidence>
<sequence length="313" mass="34689">MIFVDTLFQVLRLFIIIIFGYILGKKGLVSKEGQRQISHVLLYIAMPCAIIRGMQIPFSQEKFSVGVSIILIMGLTYAIISLLSFGLVRLIPGSEGKQRDVMQLSMILPNVGYMGYSIIGQVLGMENIFYATLASLFFEFTSWSVGVYLLSRNGEIKSKHNVFYKSIVNPGVLAVLTGFALFLLRLEIPEPLKGAVEVSGAMMSPLAMVIIGVSLSRAKIREFVFNYKIYLVSFFKLLLIPFAMMLLYYAAGLRDMRIMIPTILIAMPSASYVTIFATNLGSDETFASQIASVCTILSMITIPAVVGVLHYLH</sequence>
<dbReference type="InterPro" id="IPR038770">
    <property type="entry name" value="Na+/solute_symporter_sf"/>
</dbReference>
<gene>
    <name evidence="9" type="ORF">ACFO4R_07485</name>
</gene>
<organism evidence="9 10">
    <name type="scientific">Filifactor villosus</name>
    <dbReference type="NCBI Taxonomy" id="29374"/>
    <lineage>
        <taxon>Bacteria</taxon>
        <taxon>Bacillati</taxon>
        <taxon>Bacillota</taxon>
        <taxon>Clostridia</taxon>
        <taxon>Peptostreptococcales</taxon>
        <taxon>Filifactoraceae</taxon>
        <taxon>Filifactor</taxon>
    </lineage>
</organism>
<evidence type="ECO:0000256" key="4">
    <source>
        <dbReference type="ARBA" id="ARBA00022475"/>
    </source>
</evidence>
<feature type="transmembrane region" description="Helical" evidence="8">
    <location>
        <begin position="290"/>
        <end position="312"/>
    </location>
</feature>
<keyword evidence="10" id="KW-1185">Reference proteome</keyword>
<dbReference type="PANTHER" id="PTHR36838:SF1">
    <property type="entry name" value="SLR1864 PROTEIN"/>
    <property type="match status" value="1"/>
</dbReference>
<name>A0ABV9QMJ2_9FIRM</name>
<feature type="transmembrane region" description="Helical" evidence="8">
    <location>
        <begin position="162"/>
        <end position="186"/>
    </location>
</feature>
<evidence type="ECO:0000256" key="7">
    <source>
        <dbReference type="ARBA" id="ARBA00023136"/>
    </source>
</evidence>
<dbReference type="Proteomes" id="UP001595916">
    <property type="component" value="Unassembled WGS sequence"/>
</dbReference>
<dbReference type="InterPro" id="IPR004776">
    <property type="entry name" value="Mem_transp_PIN-like"/>
</dbReference>
<evidence type="ECO:0000256" key="3">
    <source>
        <dbReference type="ARBA" id="ARBA00022448"/>
    </source>
</evidence>